<keyword evidence="3" id="KW-0489">Methyltransferase</keyword>
<feature type="domain" description="Methyltransferase type 11" evidence="2">
    <location>
        <begin position="57"/>
        <end position="146"/>
    </location>
</feature>
<keyword evidence="1" id="KW-1133">Transmembrane helix</keyword>
<comment type="caution">
    <text evidence="3">The sequence shown here is derived from an EMBL/GenBank/DDBJ whole genome shotgun (WGS) entry which is preliminary data.</text>
</comment>
<evidence type="ECO:0000313" key="4">
    <source>
        <dbReference type="Proteomes" id="UP000289758"/>
    </source>
</evidence>
<sequence length="253" mass="29433">MKILNRLNNFISFKIIPFLTGENKKPYVYITNLNYLNWRHLKTSILKSKPYIKGKCVDIGSGNSPYKKIIIDGIAEYISVDKSNIHKHMFSSLKEKFIDADIKELPFLNDSFDTIILTQVLEHIDDPFKALSEAKRILKKDGVLILSVPFIYQAHAVPYDYFRFSEFGLKKICNDYNFEIIELHRQGYLGTTIFSIINGFIWELLSLNKILRNTIGLPFLLITFAINNLFGLLLDIIKLKNYSPNFWLILKNK</sequence>
<organism evidence="3 4">
    <name type="scientific">Halarcobacter ebronensis</name>
    <dbReference type="NCBI Taxonomy" id="1462615"/>
    <lineage>
        <taxon>Bacteria</taxon>
        <taxon>Pseudomonadati</taxon>
        <taxon>Campylobacterota</taxon>
        <taxon>Epsilonproteobacteria</taxon>
        <taxon>Campylobacterales</taxon>
        <taxon>Arcobacteraceae</taxon>
        <taxon>Halarcobacter</taxon>
    </lineage>
</organism>
<proteinExistence type="predicted"/>
<keyword evidence="1" id="KW-0812">Transmembrane</keyword>
<dbReference type="GO" id="GO:0032259">
    <property type="term" value="P:methylation"/>
    <property type="evidence" value="ECO:0007669"/>
    <property type="project" value="UniProtKB-KW"/>
</dbReference>
<gene>
    <name evidence="3" type="ORF">CRV07_07275</name>
</gene>
<dbReference type="EMBL" id="PDKK01000005">
    <property type="protein sequence ID" value="RXK05865.1"/>
    <property type="molecule type" value="Genomic_DNA"/>
</dbReference>
<dbReference type="Pfam" id="PF08241">
    <property type="entry name" value="Methyltransf_11"/>
    <property type="match status" value="1"/>
</dbReference>
<evidence type="ECO:0000313" key="3">
    <source>
        <dbReference type="EMBL" id="RXK05865.1"/>
    </source>
</evidence>
<name>A0A4Q1AXG9_9BACT</name>
<keyword evidence="3" id="KW-0808">Transferase</keyword>
<dbReference type="CDD" id="cd02440">
    <property type="entry name" value="AdoMet_MTases"/>
    <property type="match status" value="1"/>
</dbReference>
<feature type="transmembrane region" description="Helical" evidence="1">
    <location>
        <begin position="187"/>
        <end position="205"/>
    </location>
</feature>
<keyword evidence="1" id="KW-0472">Membrane</keyword>
<dbReference type="AlphaFoldDB" id="A0A4Q1AXG9"/>
<protein>
    <submittedName>
        <fullName evidence="3">Methyltransferase type 11</fullName>
    </submittedName>
</protein>
<dbReference type="GO" id="GO:0008757">
    <property type="term" value="F:S-adenosylmethionine-dependent methyltransferase activity"/>
    <property type="evidence" value="ECO:0007669"/>
    <property type="project" value="InterPro"/>
</dbReference>
<keyword evidence="4" id="KW-1185">Reference proteome</keyword>
<dbReference type="InterPro" id="IPR029063">
    <property type="entry name" value="SAM-dependent_MTases_sf"/>
</dbReference>
<dbReference type="Gene3D" id="3.40.50.150">
    <property type="entry name" value="Vaccinia Virus protein VP39"/>
    <property type="match status" value="1"/>
</dbReference>
<dbReference type="OrthoDB" id="163232at2"/>
<accession>A0A4Q1AXG9</accession>
<evidence type="ECO:0000259" key="2">
    <source>
        <dbReference type="Pfam" id="PF08241"/>
    </source>
</evidence>
<dbReference type="Proteomes" id="UP000289758">
    <property type="component" value="Unassembled WGS sequence"/>
</dbReference>
<reference evidence="3 4" key="1">
    <citation type="submission" date="2017-10" db="EMBL/GenBank/DDBJ databases">
        <title>Genomics of the genus Arcobacter.</title>
        <authorList>
            <person name="Perez-Cataluna A."/>
            <person name="Figueras M.J."/>
        </authorList>
    </citation>
    <scope>NUCLEOTIDE SEQUENCE [LARGE SCALE GENOMIC DNA]</scope>
    <source>
        <strain evidence="3 4">CECT 8441</strain>
    </source>
</reference>
<feature type="transmembrane region" description="Helical" evidence="1">
    <location>
        <begin position="217"/>
        <end position="237"/>
    </location>
</feature>
<dbReference type="InterPro" id="IPR013216">
    <property type="entry name" value="Methyltransf_11"/>
</dbReference>
<dbReference type="SUPFAM" id="SSF53335">
    <property type="entry name" value="S-adenosyl-L-methionine-dependent methyltransferases"/>
    <property type="match status" value="1"/>
</dbReference>
<evidence type="ECO:0000256" key="1">
    <source>
        <dbReference type="SAM" id="Phobius"/>
    </source>
</evidence>